<evidence type="ECO:0000256" key="3">
    <source>
        <dbReference type="ARBA" id="ARBA00022737"/>
    </source>
</evidence>
<dbReference type="InterPro" id="IPR007159">
    <property type="entry name" value="SpoVT-AbrB_dom"/>
</dbReference>
<evidence type="ECO:0000313" key="9">
    <source>
        <dbReference type="EMBL" id="OGM55815.1"/>
    </source>
</evidence>
<comment type="caution">
    <text evidence="9">The sequence shown here is derived from an EMBL/GenBank/DDBJ whole genome shotgun (WGS) entry which is preliminary data.</text>
</comment>
<comment type="similarity">
    <text evidence="7">Belongs to the MraZ family.</text>
</comment>
<dbReference type="InterPro" id="IPR037914">
    <property type="entry name" value="SpoVT-AbrB_sf"/>
</dbReference>
<evidence type="ECO:0000256" key="4">
    <source>
        <dbReference type="ARBA" id="ARBA00023015"/>
    </source>
</evidence>
<dbReference type="PROSITE" id="PS51740">
    <property type="entry name" value="SPOVT_ABRB"/>
    <property type="match status" value="1"/>
</dbReference>
<dbReference type="InterPro" id="IPR035644">
    <property type="entry name" value="MraZ_C"/>
</dbReference>
<comment type="subcellular location">
    <subcellularLocation>
        <location evidence="7">Cytoplasm</location>
        <location evidence="7">Nucleoid</location>
    </subcellularLocation>
</comment>
<evidence type="ECO:0000259" key="8">
    <source>
        <dbReference type="PROSITE" id="PS51740"/>
    </source>
</evidence>
<dbReference type="GO" id="GO:0005737">
    <property type="term" value="C:cytoplasm"/>
    <property type="evidence" value="ECO:0007669"/>
    <property type="project" value="UniProtKB-UniRule"/>
</dbReference>
<dbReference type="GO" id="GO:0003700">
    <property type="term" value="F:DNA-binding transcription factor activity"/>
    <property type="evidence" value="ECO:0007669"/>
    <property type="project" value="UniProtKB-UniRule"/>
</dbReference>
<dbReference type="InterPro" id="IPR020603">
    <property type="entry name" value="MraZ_dom"/>
</dbReference>
<keyword evidence="3" id="KW-0677">Repeat</keyword>
<dbReference type="CDD" id="cd16321">
    <property type="entry name" value="MraZ_C"/>
    <property type="match status" value="1"/>
</dbReference>
<keyword evidence="5 7" id="KW-0238">DNA-binding</keyword>
<dbReference type="STRING" id="1802513.A3E46_03080"/>
<gene>
    <name evidence="7" type="primary">mraZ</name>
    <name evidence="9" type="ORF">A3E46_03080</name>
</gene>
<dbReference type="SUPFAM" id="SSF89447">
    <property type="entry name" value="AbrB/MazE/MraZ-like"/>
    <property type="match status" value="1"/>
</dbReference>
<dbReference type="GO" id="GO:0009295">
    <property type="term" value="C:nucleoid"/>
    <property type="evidence" value="ECO:0007669"/>
    <property type="project" value="UniProtKB-SubCell"/>
</dbReference>
<evidence type="ECO:0000256" key="2">
    <source>
        <dbReference type="ARBA" id="ARBA00022490"/>
    </source>
</evidence>
<dbReference type="Gene3D" id="3.40.1550.20">
    <property type="entry name" value="Transcriptional regulator MraZ domain"/>
    <property type="match status" value="1"/>
</dbReference>
<evidence type="ECO:0000256" key="1">
    <source>
        <dbReference type="ARBA" id="ARBA00013860"/>
    </source>
</evidence>
<dbReference type="EMBL" id="MGGZ01000046">
    <property type="protein sequence ID" value="OGM55815.1"/>
    <property type="molecule type" value="Genomic_DNA"/>
</dbReference>
<organism evidence="9 10">
    <name type="scientific">Candidatus Woesebacteria bacterium RIFCSPHIGHO2_12_FULL_46_16</name>
    <dbReference type="NCBI Taxonomy" id="1802513"/>
    <lineage>
        <taxon>Bacteria</taxon>
        <taxon>Candidatus Woeseibacteriota</taxon>
    </lineage>
</organism>
<dbReference type="GO" id="GO:0000976">
    <property type="term" value="F:transcription cis-regulatory region binding"/>
    <property type="evidence" value="ECO:0007669"/>
    <property type="project" value="TreeGrafter"/>
</dbReference>
<keyword evidence="6 7" id="KW-0804">Transcription</keyword>
<accession>A0A1F8AX47</accession>
<keyword evidence="2 7" id="KW-0963">Cytoplasm</keyword>
<evidence type="ECO:0000313" key="10">
    <source>
        <dbReference type="Proteomes" id="UP000178313"/>
    </source>
</evidence>
<reference evidence="9 10" key="1">
    <citation type="journal article" date="2016" name="Nat. Commun.">
        <title>Thousands of microbial genomes shed light on interconnected biogeochemical processes in an aquifer system.</title>
        <authorList>
            <person name="Anantharaman K."/>
            <person name="Brown C.T."/>
            <person name="Hug L.A."/>
            <person name="Sharon I."/>
            <person name="Castelle C.J."/>
            <person name="Probst A.J."/>
            <person name="Thomas B.C."/>
            <person name="Singh A."/>
            <person name="Wilkins M.J."/>
            <person name="Karaoz U."/>
            <person name="Brodie E.L."/>
            <person name="Williams K.H."/>
            <person name="Hubbard S.S."/>
            <person name="Banfield J.F."/>
        </authorList>
    </citation>
    <scope>NUCLEOTIDE SEQUENCE [LARGE SCALE GENOMIC DNA]</scope>
</reference>
<dbReference type="GO" id="GO:2000143">
    <property type="term" value="P:negative regulation of DNA-templated transcription initiation"/>
    <property type="evidence" value="ECO:0007669"/>
    <property type="project" value="TreeGrafter"/>
</dbReference>
<dbReference type="AlphaFoldDB" id="A0A1F8AX47"/>
<dbReference type="InterPro" id="IPR038619">
    <property type="entry name" value="MraZ_sf"/>
</dbReference>
<evidence type="ECO:0000256" key="7">
    <source>
        <dbReference type="HAMAP-Rule" id="MF_01008"/>
    </source>
</evidence>
<feature type="domain" description="SpoVT-AbrB" evidence="8">
    <location>
        <begin position="77"/>
        <end position="120"/>
    </location>
</feature>
<dbReference type="Proteomes" id="UP000178313">
    <property type="component" value="Unassembled WGS sequence"/>
</dbReference>
<dbReference type="CDD" id="cd16320">
    <property type="entry name" value="MraZ_N"/>
    <property type="match status" value="1"/>
</dbReference>
<dbReference type="Pfam" id="PF02381">
    <property type="entry name" value="MraZ"/>
    <property type="match status" value="1"/>
</dbReference>
<dbReference type="InterPro" id="IPR003444">
    <property type="entry name" value="MraZ"/>
</dbReference>
<sequence>MLIGSYLGLLGEKRRVAVPKRFLDELGDKLVIAKWYEDCLVLVNVGFWEALLDRLTGKSRVASLGVRDIERFILGSAFEVSPDGQGRIIIPEILASFAGLNKELVFLGLGDRAEIWSKEAWEVKAKEVGGSTREFIENLAKNEKR</sequence>
<evidence type="ECO:0000256" key="5">
    <source>
        <dbReference type="ARBA" id="ARBA00023125"/>
    </source>
</evidence>
<dbReference type="HAMAP" id="MF_01008">
    <property type="entry name" value="MraZ"/>
    <property type="match status" value="1"/>
</dbReference>
<dbReference type="PANTHER" id="PTHR34701:SF1">
    <property type="entry name" value="TRANSCRIPTIONAL REGULATOR MRAZ"/>
    <property type="match status" value="1"/>
</dbReference>
<name>A0A1F8AX47_9BACT</name>
<dbReference type="PANTHER" id="PTHR34701">
    <property type="entry name" value="TRANSCRIPTIONAL REGULATOR MRAZ"/>
    <property type="match status" value="1"/>
</dbReference>
<comment type="subunit">
    <text evidence="7">Forms oligomers.</text>
</comment>
<dbReference type="InterPro" id="IPR035642">
    <property type="entry name" value="MraZ_N"/>
</dbReference>
<protein>
    <recommendedName>
        <fullName evidence="1 7">Transcriptional regulator MraZ</fullName>
    </recommendedName>
</protein>
<keyword evidence="4 7" id="KW-0805">Transcription regulation</keyword>
<evidence type="ECO:0000256" key="6">
    <source>
        <dbReference type="ARBA" id="ARBA00023163"/>
    </source>
</evidence>
<proteinExistence type="inferred from homology"/>